<dbReference type="InterPro" id="IPR038438">
    <property type="entry name" value="PepN_Ig-like_sf"/>
</dbReference>
<comment type="caution">
    <text evidence="18">The sequence shown here is derived from an EMBL/GenBank/DDBJ whole genome shotgun (WGS) entry which is preliminary data.</text>
</comment>
<keyword evidence="11" id="KW-0482">Metalloprotease</keyword>
<evidence type="ECO:0000313" key="18">
    <source>
        <dbReference type="EMBL" id="TDY01019.1"/>
    </source>
</evidence>
<keyword evidence="19" id="KW-1185">Reference proteome</keyword>
<dbReference type="Pfam" id="PF11940">
    <property type="entry name" value="DUF3458"/>
    <property type="match status" value="1"/>
</dbReference>
<dbReference type="PANTHER" id="PTHR46322:SF1">
    <property type="entry name" value="PUROMYCIN-SENSITIVE AMINOPEPTIDASE"/>
    <property type="match status" value="1"/>
</dbReference>
<evidence type="ECO:0000256" key="13">
    <source>
        <dbReference type="NCBIfam" id="TIGR02414"/>
    </source>
</evidence>
<dbReference type="OrthoDB" id="100605at2"/>
<evidence type="ECO:0000256" key="7">
    <source>
        <dbReference type="ARBA" id="ARBA00022670"/>
    </source>
</evidence>
<dbReference type="Proteomes" id="UP000294914">
    <property type="component" value="Unassembled WGS sequence"/>
</dbReference>
<dbReference type="GO" id="GO:0008237">
    <property type="term" value="F:metallopeptidase activity"/>
    <property type="evidence" value="ECO:0007669"/>
    <property type="project" value="UniProtKB-UniRule"/>
</dbReference>
<dbReference type="Pfam" id="PF17432">
    <property type="entry name" value="DUF3458_C"/>
    <property type="match status" value="1"/>
</dbReference>
<dbReference type="CDD" id="cd09600">
    <property type="entry name" value="M1_APN"/>
    <property type="match status" value="1"/>
</dbReference>
<dbReference type="InterPro" id="IPR037144">
    <property type="entry name" value="Peptidase_M1_pepN_C_sf"/>
</dbReference>
<feature type="domain" description="Peptidase M1 alanyl aminopeptidase C-terminal" evidence="16">
    <location>
        <begin position="568"/>
        <end position="891"/>
    </location>
</feature>
<dbReference type="GO" id="GO:0016285">
    <property type="term" value="F:alanyl aminopeptidase activity"/>
    <property type="evidence" value="ECO:0007669"/>
    <property type="project" value="UniProtKB-EC"/>
</dbReference>
<evidence type="ECO:0000259" key="14">
    <source>
        <dbReference type="Pfam" id="PF01433"/>
    </source>
</evidence>
<feature type="domain" description="Peptidase M1 alanyl aminopeptidase Ig-like fold" evidence="15">
    <location>
        <begin position="459"/>
        <end position="564"/>
    </location>
</feature>
<evidence type="ECO:0000259" key="17">
    <source>
        <dbReference type="Pfam" id="PF17900"/>
    </source>
</evidence>
<feature type="domain" description="Aminopeptidase N-like N-terminal" evidence="17">
    <location>
        <begin position="30"/>
        <end position="201"/>
    </location>
</feature>
<dbReference type="PANTHER" id="PTHR46322">
    <property type="entry name" value="PUROMYCIN-SENSITIVE AMINOPEPTIDASE"/>
    <property type="match status" value="1"/>
</dbReference>
<keyword evidence="10" id="KW-0862">Zinc</keyword>
<evidence type="ECO:0000256" key="11">
    <source>
        <dbReference type="ARBA" id="ARBA00023049"/>
    </source>
</evidence>
<dbReference type="Gene3D" id="2.60.40.1840">
    <property type="match status" value="1"/>
</dbReference>
<keyword evidence="9" id="KW-0378">Hydrolase</keyword>
<keyword evidence="8" id="KW-0479">Metal-binding</keyword>
<proteinExistence type="inferred from homology"/>
<protein>
    <recommendedName>
        <fullName evidence="5 13">Aminopeptidase N</fullName>
        <ecNumber evidence="4 13">3.4.11.2</ecNumber>
    </recommendedName>
</protein>
<dbReference type="PRINTS" id="PR00756">
    <property type="entry name" value="ALADIPTASE"/>
</dbReference>
<dbReference type="InterPro" id="IPR024601">
    <property type="entry name" value="Peptidase_M1_pepN_C"/>
</dbReference>
<dbReference type="EC" id="3.4.11.2" evidence="4 13"/>
<evidence type="ECO:0000256" key="10">
    <source>
        <dbReference type="ARBA" id="ARBA00022833"/>
    </source>
</evidence>
<evidence type="ECO:0000256" key="3">
    <source>
        <dbReference type="ARBA" id="ARBA00010136"/>
    </source>
</evidence>
<evidence type="ECO:0000256" key="4">
    <source>
        <dbReference type="ARBA" id="ARBA00012564"/>
    </source>
</evidence>
<dbReference type="InterPro" id="IPR045357">
    <property type="entry name" value="Aminopeptidase_N-like_N"/>
</dbReference>
<dbReference type="Gene3D" id="1.25.50.10">
    <property type="entry name" value="Peptidase M1, alanyl aminopeptidase, C-terminal domain"/>
    <property type="match status" value="1"/>
</dbReference>
<dbReference type="InterPro" id="IPR027268">
    <property type="entry name" value="Peptidase_M4/M1_CTD_sf"/>
</dbReference>
<dbReference type="EMBL" id="SOQX01000004">
    <property type="protein sequence ID" value="TDY01019.1"/>
    <property type="molecule type" value="Genomic_DNA"/>
</dbReference>
<dbReference type="GO" id="GO:0008270">
    <property type="term" value="F:zinc ion binding"/>
    <property type="evidence" value="ECO:0007669"/>
    <property type="project" value="InterPro"/>
</dbReference>
<organism evidence="18 19">
    <name type="scientific">Thiohalophilus thiocyanatoxydans</name>
    <dbReference type="NCBI Taxonomy" id="381308"/>
    <lineage>
        <taxon>Bacteria</taxon>
        <taxon>Pseudomonadati</taxon>
        <taxon>Pseudomonadota</taxon>
        <taxon>Gammaproteobacteria</taxon>
        <taxon>Thiohalomonadales</taxon>
        <taxon>Thiohalophilaceae</taxon>
        <taxon>Thiohalophilus</taxon>
    </lineage>
</organism>
<evidence type="ECO:0000259" key="15">
    <source>
        <dbReference type="Pfam" id="PF11940"/>
    </source>
</evidence>
<dbReference type="Gene3D" id="2.60.40.1730">
    <property type="entry name" value="tricorn interacting facor f3 domain"/>
    <property type="match status" value="1"/>
</dbReference>
<reference evidence="18 19" key="1">
    <citation type="submission" date="2019-03" db="EMBL/GenBank/DDBJ databases">
        <title>Genomic Encyclopedia of Type Strains, Phase IV (KMG-IV): sequencing the most valuable type-strain genomes for metagenomic binning, comparative biology and taxonomic classification.</title>
        <authorList>
            <person name="Goeker M."/>
        </authorList>
    </citation>
    <scope>NUCLEOTIDE SEQUENCE [LARGE SCALE GENOMIC DNA]</scope>
    <source>
        <strain evidence="18 19">DSM 16326</strain>
    </source>
</reference>
<dbReference type="Pfam" id="PF17900">
    <property type="entry name" value="Peptidase_M1_N"/>
    <property type="match status" value="1"/>
</dbReference>
<evidence type="ECO:0000259" key="16">
    <source>
        <dbReference type="Pfam" id="PF17432"/>
    </source>
</evidence>
<dbReference type="Pfam" id="PF01433">
    <property type="entry name" value="Peptidase_M1"/>
    <property type="match status" value="1"/>
</dbReference>
<dbReference type="SUPFAM" id="SSF55486">
    <property type="entry name" value="Metalloproteases ('zincins'), catalytic domain"/>
    <property type="match status" value="1"/>
</dbReference>
<evidence type="ECO:0000313" key="19">
    <source>
        <dbReference type="Proteomes" id="UP000294914"/>
    </source>
</evidence>
<evidence type="ECO:0000256" key="8">
    <source>
        <dbReference type="ARBA" id="ARBA00022723"/>
    </source>
</evidence>
<keyword evidence="6 18" id="KW-0031">Aminopeptidase</keyword>
<evidence type="ECO:0000256" key="1">
    <source>
        <dbReference type="ARBA" id="ARBA00000098"/>
    </source>
</evidence>
<dbReference type="FunFam" id="1.10.390.10:FF:000002">
    <property type="entry name" value="Aminopeptidase N"/>
    <property type="match status" value="1"/>
</dbReference>
<sequence>MADLAANQSGPGVVYLSDYTPPAYLIDQVDLHFDLDASATQVRTSLKVRRNPQNSQSNPALELDGDNLELLSLRLEGEPLDQSQYELGEDKLIIAPTESPLPEAFELIVETRINPAANTALEGLYDSGSMLCTQCEAQGFRRITYFPDRPDVMSRYTVTLVGDKSKYPVLLSNGNLVEAGETDDSRHWARWVDPSLKPSYLFALVAGQLVCQEDVYTTMSGREVVLRIYVEEENRHKCDHAMTSLKQAMRWDEETYGREYDLDIYMIVAVNDFNMGAMENKGLNIFNSSCVLASPETATDHDFYNIQSIVAHEYFHNWSGNRVTCRDWFQLSLKEGFTVFRDQEFSADLNSRAVKRIDDVNILRTHQFAQDAGPMAHPVRPDRYMEISNFYTVTVYNKGAEVVHMIMNLVGREGFRKGTDLYFARHDGQAVTIEDFVRAMEEANHIDLAQFMRWYNQAGTPVLKVDEEYDEQAQTYTLHIEQSCPPTPGQTEKAPFHIPLAVGLLDMQGDDLLLQLAGENAPGEARTRVLSITEARQSFTFTGVNHRPVASLGRGFSAPVKIQTGYDDEQLAFLFAHDSDEFNRWDAGQKLAMNILLRLIEQFQQKKPLILDDTFIHAFRKTLLNPRLDKALIAQALSLPSEGYIADQCEVVDVEAIFEVRHFMRQTLAFELKDEWLQIYEANSSDNPYAFSAEEMARRSLRNLCLGYLLETEEQAMFDRAMQQFSRANNMTDTLAALSMLANYAIPERHQALEDFYQKWQHDQQVVEKWLAIQAGSRLPRTLRHVKKLMQHEAFSIKNPNKVRALIGRFCAGNPINFHAADGSGYQFLGDQVLELDSLNPQIAARLVQSLSRWKRYDEKRQGLMKQQLERILDKEELSKDVYEIASKSLE</sequence>
<dbReference type="InterPro" id="IPR035414">
    <property type="entry name" value="Peptidase_M1_pepN_Ig-like"/>
</dbReference>
<gene>
    <name evidence="18" type="ORF">EDC23_1765</name>
</gene>
<dbReference type="NCBIfam" id="TIGR02414">
    <property type="entry name" value="pepN_proteo"/>
    <property type="match status" value="1"/>
</dbReference>
<dbReference type="InterPro" id="IPR012779">
    <property type="entry name" value="Peptidase_M1_pepN"/>
</dbReference>
<dbReference type="GO" id="GO:0006508">
    <property type="term" value="P:proteolysis"/>
    <property type="evidence" value="ECO:0007669"/>
    <property type="project" value="UniProtKB-UniRule"/>
</dbReference>
<accession>A0A4R8ITT4</accession>
<dbReference type="Gene3D" id="3.30.2010.30">
    <property type="match status" value="1"/>
</dbReference>
<dbReference type="InterPro" id="IPR014782">
    <property type="entry name" value="Peptidase_M1_dom"/>
</dbReference>
<evidence type="ECO:0000256" key="2">
    <source>
        <dbReference type="ARBA" id="ARBA00001947"/>
    </source>
</evidence>
<comment type="catalytic activity">
    <reaction evidence="1">
        <text>Release of an N-terminal amino acid, Xaa-|-Yaa- from a peptide, amide or arylamide. Xaa is preferably Ala, but may be most amino acids including Pro (slow action). When a terminal hydrophobic residue is followed by a prolyl residue, the two may be released as an intact Xaa-Pro dipeptide.</text>
        <dbReference type="EC" id="3.4.11.2"/>
    </reaction>
</comment>
<dbReference type="AlphaFoldDB" id="A0A4R8ITT4"/>
<dbReference type="RefSeq" id="WP_134083604.1">
    <property type="nucleotide sequence ID" value="NZ_SOQX01000004.1"/>
</dbReference>
<dbReference type="FunFam" id="3.30.2010.30:FF:000002">
    <property type="entry name" value="Putative aminopeptidase N"/>
    <property type="match status" value="1"/>
</dbReference>
<evidence type="ECO:0000256" key="12">
    <source>
        <dbReference type="ARBA" id="ARBA00059739"/>
    </source>
</evidence>
<comment type="similarity">
    <text evidence="3">Belongs to the peptidase M1 family.</text>
</comment>
<comment type="cofactor">
    <cofactor evidence="2">
        <name>Zn(2+)</name>
        <dbReference type="ChEBI" id="CHEBI:29105"/>
    </cofactor>
</comment>
<evidence type="ECO:0000256" key="9">
    <source>
        <dbReference type="ARBA" id="ARBA00022801"/>
    </source>
</evidence>
<dbReference type="Gene3D" id="1.10.390.10">
    <property type="entry name" value="Neutral Protease Domain 2"/>
    <property type="match status" value="1"/>
</dbReference>
<dbReference type="FunFam" id="2.60.40.1730:FF:000005">
    <property type="entry name" value="Aminopeptidase N"/>
    <property type="match status" value="1"/>
</dbReference>
<keyword evidence="7" id="KW-0645">Protease</keyword>
<comment type="function">
    <text evidence="12">Aminopeptidase N is involved in the degradation of intracellular peptides generated by protein breakdown during normal growth as well as in response to nutrient starvation.</text>
</comment>
<evidence type="ECO:0000256" key="5">
    <source>
        <dbReference type="ARBA" id="ARBA00015611"/>
    </source>
</evidence>
<evidence type="ECO:0000256" key="6">
    <source>
        <dbReference type="ARBA" id="ARBA00022438"/>
    </source>
</evidence>
<name>A0A4R8ITT4_9GAMM</name>
<dbReference type="InterPro" id="IPR001930">
    <property type="entry name" value="Peptidase_M1"/>
</dbReference>
<feature type="domain" description="Peptidase M1 membrane alanine aminopeptidase" evidence="14">
    <location>
        <begin position="241"/>
        <end position="454"/>
    </location>
</feature>
<dbReference type="InterPro" id="IPR042097">
    <property type="entry name" value="Aminopeptidase_N-like_N_sf"/>
</dbReference>
<dbReference type="SUPFAM" id="SSF63737">
    <property type="entry name" value="Leukotriene A4 hydrolase N-terminal domain"/>
    <property type="match status" value="1"/>
</dbReference>
<dbReference type="FunFam" id="2.60.40.1840:FF:000001">
    <property type="entry name" value="Aminopeptidase N"/>
    <property type="match status" value="1"/>
</dbReference>